<accession>A0A2V1D3H6</accession>
<reference evidence="2 3" key="1">
    <citation type="journal article" date="2018" name="Sci. Rep.">
        <title>Comparative genomics provides insights into the lifestyle and reveals functional heterogeneity of dark septate endophytic fungi.</title>
        <authorList>
            <person name="Knapp D.G."/>
            <person name="Nemeth J.B."/>
            <person name="Barry K."/>
            <person name="Hainaut M."/>
            <person name="Henrissat B."/>
            <person name="Johnson J."/>
            <person name="Kuo A."/>
            <person name="Lim J.H.P."/>
            <person name="Lipzen A."/>
            <person name="Nolan M."/>
            <person name="Ohm R.A."/>
            <person name="Tamas L."/>
            <person name="Grigoriev I.V."/>
            <person name="Spatafora J.W."/>
            <person name="Nagy L.G."/>
            <person name="Kovacs G.M."/>
        </authorList>
    </citation>
    <scope>NUCLEOTIDE SEQUENCE [LARGE SCALE GENOMIC DNA]</scope>
    <source>
        <strain evidence="2 3">DSE2036</strain>
    </source>
</reference>
<dbReference type="STRING" id="97972.A0A2V1D3H6"/>
<evidence type="ECO:0008006" key="4">
    <source>
        <dbReference type="Google" id="ProtNLM"/>
    </source>
</evidence>
<dbReference type="EMBL" id="KZ805733">
    <property type="protein sequence ID" value="PVH92043.1"/>
    <property type="molecule type" value="Genomic_DNA"/>
</dbReference>
<dbReference type="InterPro" id="IPR027417">
    <property type="entry name" value="P-loop_NTPase"/>
</dbReference>
<dbReference type="InterPro" id="IPR035994">
    <property type="entry name" value="Nucleoside_phosphorylase_sf"/>
</dbReference>
<dbReference type="OrthoDB" id="1658288at2759"/>
<feature type="region of interest" description="Disordered" evidence="1">
    <location>
        <begin position="710"/>
        <end position="732"/>
    </location>
</feature>
<dbReference type="SUPFAM" id="SSF48452">
    <property type="entry name" value="TPR-like"/>
    <property type="match status" value="2"/>
</dbReference>
<keyword evidence="3" id="KW-1185">Reference proteome</keyword>
<dbReference type="Proteomes" id="UP000244855">
    <property type="component" value="Unassembled WGS sequence"/>
</dbReference>
<gene>
    <name evidence="2" type="ORF">DM02DRAFT_544538</name>
</gene>
<dbReference type="PANTHER" id="PTHR46082">
    <property type="entry name" value="ATP/GTP-BINDING PROTEIN-RELATED"/>
    <property type="match status" value="1"/>
</dbReference>
<dbReference type="Gene3D" id="1.25.40.10">
    <property type="entry name" value="Tetratricopeptide repeat domain"/>
    <property type="match status" value="1"/>
</dbReference>
<dbReference type="Gene3D" id="3.40.50.1580">
    <property type="entry name" value="Nucleoside phosphorylase domain"/>
    <property type="match status" value="1"/>
</dbReference>
<evidence type="ECO:0000313" key="3">
    <source>
        <dbReference type="Proteomes" id="UP000244855"/>
    </source>
</evidence>
<evidence type="ECO:0000313" key="2">
    <source>
        <dbReference type="EMBL" id="PVH92043.1"/>
    </source>
</evidence>
<dbReference type="PANTHER" id="PTHR46082:SF10">
    <property type="entry name" value="NB-ARC DOMAIN-CONTAINING PROTEIN"/>
    <property type="match status" value="1"/>
</dbReference>
<dbReference type="Gene3D" id="3.40.50.300">
    <property type="entry name" value="P-loop containing nucleotide triphosphate hydrolases"/>
    <property type="match status" value="1"/>
</dbReference>
<protein>
    <recommendedName>
        <fullName evidence="4">Kinesin light chain</fullName>
    </recommendedName>
</protein>
<organism evidence="2 3">
    <name type="scientific">Periconia macrospinosa</name>
    <dbReference type="NCBI Taxonomy" id="97972"/>
    <lineage>
        <taxon>Eukaryota</taxon>
        <taxon>Fungi</taxon>
        <taxon>Dikarya</taxon>
        <taxon>Ascomycota</taxon>
        <taxon>Pezizomycotina</taxon>
        <taxon>Dothideomycetes</taxon>
        <taxon>Pleosporomycetidae</taxon>
        <taxon>Pleosporales</taxon>
        <taxon>Massarineae</taxon>
        <taxon>Periconiaceae</taxon>
        <taxon>Periconia</taxon>
    </lineage>
</organism>
<dbReference type="InterPro" id="IPR019734">
    <property type="entry name" value="TPR_rpt"/>
</dbReference>
<dbReference type="SUPFAM" id="SSF53167">
    <property type="entry name" value="Purine and uridine phosphorylases"/>
    <property type="match status" value="1"/>
</dbReference>
<feature type="compositionally biased region" description="Acidic residues" evidence="1">
    <location>
        <begin position="711"/>
        <end position="724"/>
    </location>
</feature>
<dbReference type="SMART" id="SM00028">
    <property type="entry name" value="TPR"/>
    <property type="match status" value="4"/>
</dbReference>
<name>A0A2V1D3H6_9PLEO</name>
<dbReference type="GO" id="GO:0009116">
    <property type="term" value="P:nucleoside metabolic process"/>
    <property type="evidence" value="ECO:0007669"/>
    <property type="project" value="InterPro"/>
</dbReference>
<sequence>MPNIHVGTIASSDVVLRAKSELDTSFRNHKVLGIDMEGGGVSEATDCIVIKGAVDYADTHKNKDFALYAAAAAASVAKAIQCFAGREAQFAQLSAHVSSEGGQRLAIYGLGGCGKTALALELAYRSREQEPTRAIFWVPALSQESFEQAYREIGSRLRIPEISDAKADVKQLVKALLSNESFGPWLMIVDNADDTSVLLDPLKEGDGRNRLIDYLPNSCRGSFVFTTRTRKAAVDTAGHNIIALGELTKLEATEMLRTRLLQEHQHELIVHKKVDEFLDMLTCLALAIVQAVAFINTNDISLSEYISHYRYSEENAFELLHGDFEDYGRYRDTKNPVATTWYISFEQIRIYDELAAEYLSFMACTANSDIPASMLPANRSIIAQTKAIGTLKAYAFITERQPQPNTRKGQRQTLAKTFDVHPLVHKAMQGWLKDHSKWNMWLERSLTRLVEIIPFGDYETRTVWTGYLPHATHMAYLKEAYLLEGSSSLLERIGYCEQLLGRYQNAEQAHRQVLEKRKKNLGEEHPDTLLSMKNVARALGRQGKYAEAEKMHQETLALLKKVIGEEHPDTLSSMGYVARTLGNQGEYAKAEKMHRETLALRTKVIGEEHPDTLTSMSYVAKALVNQGKYAKAEKMHRETLALRKKVLGEEHPDTLTSMYDLAFTLSNHYPIDEAITLLENCFVIWKQTFSILPLHIQQIPETVQAWRHETEEESVEGNEIESDQSDVGGIRL</sequence>
<dbReference type="Pfam" id="PF13424">
    <property type="entry name" value="TPR_12"/>
    <property type="match status" value="2"/>
</dbReference>
<dbReference type="AlphaFoldDB" id="A0A2V1D3H6"/>
<dbReference type="GO" id="GO:0003824">
    <property type="term" value="F:catalytic activity"/>
    <property type="evidence" value="ECO:0007669"/>
    <property type="project" value="InterPro"/>
</dbReference>
<dbReference type="SUPFAM" id="SSF52540">
    <property type="entry name" value="P-loop containing nucleoside triphosphate hydrolases"/>
    <property type="match status" value="1"/>
</dbReference>
<dbReference type="InterPro" id="IPR053137">
    <property type="entry name" value="NLR-like"/>
</dbReference>
<evidence type="ECO:0000256" key="1">
    <source>
        <dbReference type="SAM" id="MobiDB-lite"/>
    </source>
</evidence>
<dbReference type="InterPro" id="IPR011990">
    <property type="entry name" value="TPR-like_helical_dom_sf"/>
</dbReference>
<proteinExistence type="predicted"/>